<dbReference type="AlphaFoldDB" id="A0AAV4PDC6"/>
<sequence>MCLFGVSCVTLFSLNFNHFHKDGETGDIKSFTKDKIGTQTCAKSRKLKPLSCEPGVQDIEESKRTGVKQHRDQSCPDEVDLGARKPSNFRLIEPEEKSRSVLVAARWLWKYVSRAICISCPLCAQACAGPPLMAGLDQSVDKWEEQPD</sequence>
<evidence type="ECO:0000256" key="1">
    <source>
        <dbReference type="SAM" id="MobiDB-lite"/>
    </source>
</evidence>
<comment type="caution">
    <text evidence="2">The sequence shown here is derived from an EMBL/GenBank/DDBJ whole genome shotgun (WGS) entry which is preliminary data.</text>
</comment>
<protein>
    <submittedName>
        <fullName evidence="2">Uncharacterized protein</fullName>
    </submittedName>
</protein>
<gene>
    <name evidence="2" type="ORF">CEXT_503631</name>
</gene>
<feature type="compositionally biased region" description="Basic and acidic residues" evidence="1">
    <location>
        <begin position="61"/>
        <end position="74"/>
    </location>
</feature>
<organism evidence="2 3">
    <name type="scientific">Caerostris extrusa</name>
    <name type="common">Bark spider</name>
    <name type="synonym">Caerostris bankana</name>
    <dbReference type="NCBI Taxonomy" id="172846"/>
    <lineage>
        <taxon>Eukaryota</taxon>
        <taxon>Metazoa</taxon>
        <taxon>Ecdysozoa</taxon>
        <taxon>Arthropoda</taxon>
        <taxon>Chelicerata</taxon>
        <taxon>Arachnida</taxon>
        <taxon>Araneae</taxon>
        <taxon>Araneomorphae</taxon>
        <taxon>Entelegynae</taxon>
        <taxon>Araneoidea</taxon>
        <taxon>Araneidae</taxon>
        <taxon>Caerostris</taxon>
    </lineage>
</organism>
<dbReference type="Proteomes" id="UP001054945">
    <property type="component" value="Unassembled WGS sequence"/>
</dbReference>
<evidence type="ECO:0000313" key="3">
    <source>
        <dbReference type="Proteomes" id="UP001054945"/>
    </source>
</evidence>
<accession>A0AAV4PDC6</accession>
<evidence type="ECO:0000313" key="2">
    <source>
        <dbReference type="EMBL" id="GIX95038.1"/>
    </source>
</evidence>
<feature type="region of interest" description="Disordered" evidence="1">
    <location>
        <begin position="61"/>
        <end position="81"/>
    </location>
</feature>
<proteinExistence type="predicted"/>
<name>A0AAV4PDC6_CAEEX</name>
<reference evidence="2 3" key="1">
    <citation type="submission" date="2021-06" db="EMBL/GenBank/DDBJ databases">
        <title>Caerostris extrusa draft genome.</title>
        <authorList>
            <person name="Kono N."/>
            <person name="Arakawa K."/>
        </authorList>
    </citation>
    <scope>NUCLEOTIDE SEQUENCE [LARGE SCALE GENOMIC DNA]</scope>
</reference>
<dbReference type="EMBL" id="BPLR01004464">
    <property type="protein sequence ID" value="GIX95038.1"/>
    <property type="molecule type" value="Genomic_DNA"/>
</dbReference>
<keyword evidence="3" id="KW-1185">Reference proteome</keyword>